<dbReference type="AlphaFoldDB" id="A0A7X3G0L5"/>
<dbReference type="GO" id="GO:0032259">
    <property type="term" value="P:methylation"/>
    <property type="evidence" value="ECO:0007669"/>
    <property type="project" value="UniProtKB-KW"/>
</dbReference>
<evidence type="ECO:0000313" key="4">
    <source>
        <dbReference type="EMBL" id="MVW60447.1"/>
    </source>
</evidence>
<dbReference type="CDD" id="cd02440">
    <property type="entry name" value="AdoMet_MTases"/>
    <property type="match status" value="1"/>
</dbReference>
<accession>A0A7X3G0L5</accession>
<dbReference type="Gene3D" id="3.40.50.150">
    <property type="entry name" value="Vaccinia Virus protein VP39"/>
    <property type="match status" value="1"/>
</dbReference>
<evidence type="ECO:0000313" key="5">
    <source>
        <dbReference type="Proteomes" id="UP000443353"/>
    </source>
</evidence>
<dbReference type="InterPro" id="IPR007848">
    <property type="entry name" value="Small_mtfrase_dom"/>
</dbReference>
<protein>
    <submittedName>
        <fullName evidence="4">Methyltransferase</fullName>
    </submittedName>
</protein>
<keyword evidence="5" id="KW-1185">Reference proteome</keyword>
<dbReference type="GO" id="GO:0036009">
    <property type="term" value="F:protein-glutamine N-methyltransferase activity"/>
    <property type="evidence" value="ECO:0007669"/>
    <property type="project" value="TreeGrafter"/>
</dbReference>
<dbReference type="EMBL" id="WSES01000003">
    <property type="protein sequence ID" value="MVW60447.1"/>
    <property type="molecule type" value="Genomic_DNA"/>
</dbReference>
<dbReference type="InterPro" id="IPR029063">
    <property type="entry name" value="SAM-dependent_MTases_sf"/>
</dbReference>
<feature type="domain" description="Methyltransferase small" evidence="3">
    <location>
        <begin position="142"/>
        <end position="257"/>
    </location>
</feature>
<dbReference type="PANTHER" id="PTHR18895">
    <property type="entry name" value="HEMK METHYLTRANSFERASE"/>
    <property type="match status" value="1"/>
</dbReference>
<evidence type="ECO:0000256" key="2">
    <source>
        <dbReference type="ARBA" id="ARBA00022691"/>
    </source>
</evidence>
<dbReference type="PANTHER" id="PTHR18895:SF74">
    <property type="entry name" value="MTRF1L RELEASE FACTOR GLUTAMINE METHYLTRANSFERASE"/>
    <property type="match status" value="1"/>
</dbReference>
<proteinExistence type="predicted"/>
<sequence length="321" mass="34314">MTPTAPTFAHHDALAALGRSLQATGYRFVTVTPATHRRVNNRPENAWAHDLRGVFGWSRPYRADVLPEPMAGQLRAAGLAVPEGADGWRAGVRASTIGDHLYFHSAWPTSDEDAVFFGPDTYRYTSALKRVLGAPGGLRRAVRRAVDIGAGAGPGAIELALRCPDATVYAADINPAALALAEVNAGLNGAHNVVPCRSDLLDGIEGGFDLIMSNPPYILDPDELTYRHGGGTHGAELSIRIVHAALDRLHPGGSLLLYTGVAIVDGADPFLAAIRERLDADTDGWSYEELDPDVFGGQLGCEGYEQVERIAAVWLHAIRRG</sequence>
<dbReference type="Pfam" id="PF05175">
    <property type="entry name" value="MTS"/>
    <property type="match status" value="1"/>
</dbReference>
<dbReference type="Proteomes" id="UP000443353">
    <property type="component" value="Unassembled WGS sequence"/>
</dbReference>
<dbReference type="InterPro" id="IPR050320">
    <property type="entry name" value="N5-glutamine_MTase"/>
</dbReference>
<keyword evidence="1 4" id="KW-0489">Methyltransferase</keyword>
<dbReference type="RefSeq" id="WP_056127788.1">
    <property type="nucleotide sequence ID" value="NZ_WSES01000003.1"/>
</dbReference>
<evidence type="ECO:0000259" key="3">
    <source>
        <dbReference type="Pfam" id="PF05175"/>
    </source>
</evidence>
<evidence type="ECO:0000256" key="1">
    <source>
        <dbReference type="ARBA" id="ARBA00022603"/>
    </source>
</evidence>
<gene>
    <name evidence="4" type="ORF">GPY61_10940</name>
</gene>
<comment type="caution">
    <text evidence="4">The sequence shown here is derived from an EMBL/GenBank/DDBJ whole genome shotgun (WGS) entry which is preliminary data.</text>
</comment>
<reference evidence="4 5" key="1">
    <citation type="submission" date="2019-12" db="EMBL/GenBank/DDBJ databases">
        <authorList>
            <person name="Li C."/>
            <person name="Zhao J."/>
        </authorList>
    </citation>
    <scope>NUCLEOTIDE SEQUENCE [LARGE SCALE GENOMIC DNA]</scope>
    <source>
        <strain evidence="4 5">NEAU-DD11</strain>
    </source>
</reference>
<dbReference type="SUPFAM" id="SSF53335">
    <property type="entry name" value="S-adenosyl-L-methionine-dependent methyltransferases"/>
    <property type="match status" value="1"/>
</dbReference>
<organism evidence="4 5">
    <name type="scientific">Massilia cellulosiltytica</name>
    <dbReference type="NCBI Taxonomy" id="2683234"/>
    <lineage>
        <taxon>Bacteria</taxon>
        <taxon>Pseudomonadati</taxon>
        <taxon>Pseudomonadota</taxon>
        <taxon>Betaproteobacteria</taxon>
        <taxon>Burkholderiales</taxon>
        <taxon>Oxalobacteraceae</taxon>
        <taxon>Telluria group</taxon>
        <taxon>Massilia</taxon>
    </lineage>
</organism>
<name>A0A7X3G0L5_9BURK</name>
<keyword evidence="2" id="KW-0949">S-adenosyl-L-methionine</keyword>
<keyword evidence="4" id="KW-0808">Transferase</keyword>